<feature type="transmembrane region" description="Helical" evidence="2">
    <location>
        <begin position="85"/>
        <end position="104"/>
    </location>
</feature>
<name>A0A934JVT1_9BACT</name>
<accession>A0A934JVT1</accession>
<dbReference type="Proteomes" id="UP000612893">
    <property type="component" value="Unassembled WGS sequence"/>
</dbReference>
<dbReference type="Pfam" id="PF03109">
    <property type="entry name" value="ABC1"/>
    <property type="match status" value="1"/>
</dbReference>
<comment type="similarity">
    <text evidence="1">Belongs to the protein kinase superfamily. ADCK protein kinase family.</text>
</comment>
<dbReference type="GO" id="GO:0016301">
    <property type="term" value="F:kinase activity"/>
    <property type="evidence" value="ECO:0007669"/>
    <property type="project" value="UniProtKB-KW"/>
</dbReference>
<dbReference type="PANTHER" id="PTHR10566">
    <property type="entry name" value="CHAPERONE-ACTIVITY OF BC1 COMPLEX CABC1 -RELATED"/>
    <property type="match status" value="1"/>
</dbReference>
<evidence type="ECO:0000313" key="5">
    <source>
        <dbReference type="Proteomes" id="UP000612893"/>
    </source>
</evidence>
<reference evidence="4" key="1">
    <citation type="submission" date="2020-10" db="EMBL/GenBank/DDBJ databases">
        <title>Ca. Dormibacterota MAGs.</title>
        <authorList>
            <person name="Montgomery K."/>
        </authorList>
    </citation>
    <scope>NUCLEOTIDE SEQUENCE [LARGE SCALE GENOMIC DNA]</scope>
    <source>
        <strain evidence="4">SC8812_S17_10</strain>
    </source>
</reference>
<proteinExistence type="inferred from homology"/>
<feature type="transmembrane region" description="Helical" evidence="2">
    <location>
        <begin position="20"/>
        <end position="41"/>
    </location>
</feature>
<evidence type="ECO:0000256" key="2">
    <source>
        <dbReference type="SAM" id="Phobius"/>
    </source>
</evidence>
<dbReference type="RefSeq" id="WP_338198525.1">
    <property type="nucleotide sequence ID" value="NZ_JAEKNR010000018.1"/>
</dbReference>
<dbReference type="InterPro" id="IPR011009">
    <property type="entry name" value="Kinase-like_dom_sf"/>
</dbReference>
<keyword evidence="2" id="KW-0472">Membrane</keyword>
<organism evidence="4 5">
    <name type="scientific">Candidatus Nephthysia bennettiae</name>
    <dbReference type="NCBI Taxonomy" id="3127016"/>
    <lineage>
        <taxon>Bacteria</taxon>
        <taxon>Bacillati</taxon>
        <taxon>Candidatus Dormiibacterota</taxon>
        <taxon>Candidatus Dormibacteria</taxon>
        <taxon>Candidatus Dormibacterales</taxon>
        <taxon>Candidatus Dormibacteraceae</taxon>
        <taxon>Candidatus Nephthysia</taxon>
    </lineage>
</organism>
<feature type="non-terminal residue" evidence="4">
    <location>
        <position position="297"/>
    </location>
</feature>
<evidence type="ECO:0000256" key="1">
    <source>
        <dbReference type="ARBA" id="ARBA00009670"/>
    </source>
</evidence>
<gene>
    <name evidence="4" type="ORF">JF922_01220</name>
</gene>
<keyword evidence="5" id="KW-1185">Reference proteome</keyword>
<dbReference type="AlphaFoldDB" id="A0A934JVT1"/>
<dbReference type="SUPFAM" id="SSF56112">
    <property type="entry name" value="Protein kinase-like (PK-like)"/>
    <property type="match status" value="1"/>
</dbReference>
<keyword evidence="4" id="KW-0808">Transferase</keyword>
<keyword evidence="2" id="KW-1133">Transmembrane helix</keyword>
<dbReference type="PANTHER" id="PTHR10566:SF113">
    <property type="entry name" value="PROTEIN ACTIVITY OF BC1 COMPLEX KINASE 7, CHLOROPLASTIC"/>
    <property type="match status" value="1"/>
</dbReference>
<feature type="transmembrane region" description="Helical" evidence="2">
    <location>
        <begin position="53"/>
        <end position="73"/>
    </location>
</feature>
<dbReference type="InterPro" id="IPR004147">
    <property type="entry name" value="ABC1_dom"/>
</dbReference>
<keyword evidence="2" id="KW-0812">Transmembrane</keyword>
<dbReference type="EMBL" id="JAEKNR010000018">
    <property type="protein sequence ID" value="MBJ7596696.1"/>
    <property type="molecule type" value="Genomic_DNA"/>
</dbReference>
<evidence type="ECO:0000259" key="3">
    <source>
        <dbReference type="Pfam" id="PF03109"/>
    </source>
</evidence>
<dbReference type="InterPro" id="IPR050154">
    <property type="entry name" value="UbiB_kinase"/>
</dbReference>
<evidence type="ECO:0000313" key="4">
    <source>
        <dbReference type="EMBL" id="MBJ7596696.1"/>
    </source>
</evidence>
<feature type="domain" description="ABC1 atypical kinase-like" evidence="3">
    <location>
        <begin position="207"/>
        <end position="293"/>
    </location>
</feature>
<comment type="caution">
    <text evidence="4">The sequence shown here is derived from an EMBL/GenBank/DDBJ whole genome shotgun (WGS) entry which is preliminary data.</text>
</comment>
<protein>
    <submittedName>
        <fullName evidence="4">AarF/ABC1/UbiB kinase family protein</fullName>
    </submittedName>
</protein>
<sequence>MLRDTPLLLLAVRLLFSSRLTQSAHLITSIPAILVIAWLASRLLGVKHSWFRVIVSGFLGWLAAVALSLVLTNDQPQSIEFTRDVYVFAIVLTMLASVLFELIAQPSALAGSAPTRIPRPVNAVRLWFRRLLRYLQLTRIAARHGLGPYLGIGRHEHDEDLEGTSGLPHRITHALEDCGGMFVKLGQVLSTRRDLLPASFIQELSHLQDRVAPEDPHKMRELLEAELGRPVRDAFAEIEWHPLAAASIGQAYRGRLHSGEEVVIKVQRPGIAEAVERDIQVLLQLAKTVESRASRAR</sequence>
<keyword evidence="4" id="KW-0418">Kinase</keyword>